<evidence type="ECO:0000256" key="1">
    <source>
        <dbReference type="SAM" id="MobiDB-lite"/>
    </source>
</evidence>
<feature type="transmembrane region" description="Helical" evidence="2">
    <location>
        <begin position="470"/>
        <end position="489"/>
    </location>
</feature>
<dbReference type="Pfam" id="PF02447">
    <property type="entry name" value="GntP_permease"/>
    <property type="match status" value="2"/>
</dbReference>
<dbReference type="PANTHER" id="PTHR30354:SF11">
    <property type="entry name" value="PERMEASE"/>
    <property type="match status" value="1"/>
</dbReference>
<comment type="caution">
    <text evidence="3">The sequence shown here is derived from an EMBL/GenBank/DDBJ whole genome shotgun (WGS) entry which is preliminary data.</text>
</comment>
<name>A0ABU2LN60_9ACTN</name>
<evidence type="ECO:0000313" key="4">
    <source>
        <dbReference type="Proteomes" id="UP001183420"/>
    </source>
</evidence>
<feature type="transmembrane region" description="Helical" evidence="2">
    <location>
        <begin position="355"/>
        <end position="378"/>
    </location>
</feature>
<feature type="transmembrane region" description="Helical" evidence="2">
    <location>
        <begin position="390"/>
        <end position="417"/>
    </location>
</feature>
<evidence type="ECO:0000313" key="3">
    <source>
        <dbReference type="EMBL" id="MDT0319019.1"/>
    </source>
</evidence>
<feature type="transmembrane region" description="Helical" evidence="2">
    <location>
        <begin position="7"/>
        <end position="24"/>
    </location>
</feature>
<feature type="transmembrane region" description="Helical" evidence="2">
    <location>
        <begin position="180"/>
        <end position="202"/>
    </location>
</feature>
<feature type="transmembrane region" description="Helical" evidence="2">
    <location>
        <begin position="30"/>
        <end position="47"/>
    </location>
</feature>
<keyword evidence="4" id="KW-1185">Reference proteome</keyword>
<sequence>MSDIAILANTAVAVLAIVVLIVRFRVNPVISLVLGSLYLGLVTRLGLDETVSTITGGFGDIMAEVGLLIAFGVLMGAILKEMGAIEQLVNHLLRLFGPKRLPYSMSLTIGTLLQSIYLDVLLVISAPLARTAARRIEPLGTPRMAAALAIGLECGIVLMVPGVGTLALAALLGVPLGTMLLWGFVLIVPTILVSVAIMTFLFRVGFWNPARDEAADAEPADVAGEPAAERVPQAVAAVAAEAGDPAGAGSGPAAPGPVRTAGGPATPDEVPAGAAGGPPLVVRFAPLIVALLMIASGAIAEAAGWENAMLGFVSDPVVALLTGLVGTVLVGRFAVGRQRVEAAIANGFRESGQILILTAVGGSLAAVVSAGGLGDILSDYFTADTFAPLLLVWVIAAVLHIAVGSVTISAITAAGILAPVAPSLGIDPVLIALAAGTGSLFAVHVTSNTFWLLQSLLGQTTRGTLKTCTVGVSIASVVGILLLMPLSLLF</sequence>
<evidence type="ECO:0000256" key="2">
    <source>
        <dbReference type="SAM" id="Phobius"/>
    </source>
</evidence>
<feature type="transmembrane region" description="Helical" evidence="2">
    <location>
        <begin position="145"/>
        <end position="174"/>
    </location>
</feature>
<dbReference type="EMBL" id="JAVREM010000010">
    <property type="protein sequence ID" value="MDT0319019.1"/>
    <property type="molecule type" value="Genomic_DNA"/>
</dbReference>
<organism evidence="3 4">
    <name type="scientific">Streptomyces millisiae</name>
    <dbReference type="NCBI Taxonomy" id="3075542"/>
    <lineage>
        <taxon>Bacteria</taxon>
        <taxon>Bacillati</taxon>
        <taxon>Actinomycetota</taxon>
        <taxon>Actinomycetes</taxon>
        <taxon>Kitasatosporales</taxon>
        <taxon>Streptomycetaceae</taxon>
        <taxon>Streptomyces</taxon>
    </lineage>
</organism>
<keyword evidence="2" id="KW-0472">Membrane</keyword>
<dbReference type="RefSeq" id="WP_311598040.1">
    <property type="nucleotide sequence ID" value="NZ_JAVREM010000010.1"/>
</dbReference>
<feature type="transmembrane region" description="Helical" evidence="2">
    <location>
        <begin position="429"/>
        <end position="450"/>
    </location>
</feature>
<gene>
    <name evidence="3" type="ORF">RNC47_11800</name>
</gene>
<proteinExistence type="predicted"/>
<protein>
    <submittedName>
        <fullName evidence="3">Gluconate permease</fullName>
    </submittedName>
</protein>
<reference evidence="4" key="1">
    <citation type="submission" date="2023-07" db="EMBL/GenBank/DDBJ databases">
        <title>30 novel species of actinomycetes from the DSMZ collection.</title>
        <authorList>
            <person name="Nouioui I."/>
        </authorList>
    </citation>
    <scope>NUCLEOTIDE SEQUENCE [LARGE SCALE GENOMIC DNA]</scope>
    <source>
        <strain evidence="4">DSM 44918</strain>
    </source>
</reference>
<dbReference type="Proteomes" id="UP001183420">
    <property type="component" value="Unassembled WGS sequence"/>
</dbReference>
<keyword evidence="2" id="KW-0812">Transmembrane</keyword>
<feature type="transmembrane region" description="Helical" evidence="2">
    <location>
        <begin position="59"/>
        <end position="79"/>
    </location>
</feature>
<accession>A0ABU2LN60</accession>
<feature type="transmembrane region" description="Helical" evidence="2">
    <location>
        <begin position="284"/>
        <end position="305"/>
    </location>
</feature>
<feature type="transmembrane region" description="Helical" evidence="2">
    <location>
        <begin position="317"/>
        <end position="335"/>
    </location>
</feature>
<keyword evidence="2" id="KW-1133">Transmembrane helix</keyword>
<feature type="compositionally biased region" description="Low complexity" evidence="1">
    <location>
        <begin position="243"/>
        <end position="258"/>
    </location>
</feature>
<feature type="region of interest" description="Disordered" evidence="1">
    <location>
        <begin position="243"/>
        <end position="272"/>
    </location>
</feature>
<dbReference type="InterPro" id="IPR003474">
    <property type="entry name" value="Glcn_transporter"/>
</dbReference>
<dbReference type="PANTHER" id="PTHR30354">
    <property type="entry name" value="GNT FAMILY GLUCONATE TRANSPORTER"/>
    <property type="match status" value="1"/>
</dbReference>